<evidence type="ECO:0000259" key="10">
    <source>
        <dbReference type="Pfam" id="PF02275"/>
    </source>
</evidence>
<evidence type="ECO:0000256" key="8">
    <source>
        <dbReference type="ARBA" id="ARBA00047285"/>
    </source>
</evidence>
<dbReference type="GO" id="GO:0045302">
    <property type="term" value="F:choloylglycine hydrolase activity"/>
    <property type="evidence" value="ECO:0007669"/>
    <property type="project" value="UniProtKB-EC"/>
</dbReference>
<protein>
    <recommendedName>
        <fullName evidence="5">choloylglycine hydrolase</fullName>
        <ecNumber evidence="5">3.5.1.24</ecNumber>
    </recommendedName>
    <alternativeName>
        <fullName evidence="6">Bile salt hydrolase</fullName>
    </alternativeName>
    <alternativeName>
        <fullName evidence="7">Choloylglycine hydrolase</fullName>
    </alternativeName>
</protein>
<dbReference type="InterPro" id="IPR029132">
    <property type="entry name" value="CBAH/NAAA_C"/>
</dbReference>
<dbReference type="InterPro" id="IPR052193">
    <property type="entry name" value="Peptidase_C59"/>
</dbReference>
<comment type="similarity">
    <text evidence="2">Belongs to the peptidase C59 family.</text>
</comment>
<reference evidence="11" key="2">
    <citation type="journal article" date="2021" name="PeerJ">
        <title>Extensive microbial diversity within the chicken gut microbiome revealed by metagenomics and culture.</title>
        <authorList>
            <person name="Gilroy R."/>
            <person name="Ravi A."/>
            <person name="Getino M."/>
            <person name="Pursley I."/>
            <person name="Horton D.L."/>
            <person name="Alikhan N.F."/>
            <person name="Baker D."/>
            <person name="Gharbi K."/>
            <person name="Hall N."/>
            <person name="Watson M."/>
            <person name="Adriaenssens E.M."/>
            <person name="Foster-Nyarko E."/>
            <person name="Jarju S."/>
            <person name="Secka A."/>
            <person name="Antonio M."/>
            <person name="Oren A."/>
            <person name="Chaudhuri R.R."/>
            <person name="La Ragione R."/>
            <person name="Hildebrand F."/>
            <person name="Pallen M.J."/>
        </authorList>
    </citation>
    <scope>NUCLEOTIDE SEQUENCE</scope>
    <source>
        <strain evidence="11">ChiSjej3B21-11622</strain>
    </source>
</reference>
<dbReference type="GO" id="GO:0006629">
    <property type="term" value="P:lipid metabolic process"/>
    <property type="evidence" value="ECO:0007669"/>
    <property type="project" value="UniProtKB-KW"/>
</dbReference>
<comment type="catalytic activity">
    <reaction evidence="8">
        <text>cholate + taurine = taurocholate + H2O</text>
        <dbReference type="Rhea" id="RHEA:47108"/>
        <dbReference type="ChEBI" id="CHEBI:15377"/>
        <dbReference type="ChEBI" id="CHEBI:29747"/>
        <dbReference type="ChEBI" id="CHEBI:36257"/>
        <dbReference type="ChEBI" id="CHEBI:507393"/>
    </reaction>
    <physiologicalReaction direction="right-to-left" evidence="8">
        <dbReference type="Rhea" id="RHEA:47110"/>
    </physiologicalReaction>
</comment>
<proteinExistence type="inferred from homology"/>
<comment type="catalytic activity">
    <reaction evidence="9">
        <text>taurodeoxycholate + H2O = deoxycholate + taurine</text>
        <dbReference type="Rhea" id="RHEA:47556"/>
        <dbReference type="ChEBI" id="CHEBI:15377"/>
        <dbReference type="ChEBI" id="CHEBI:23614"/>
        <dbReference type="ChEBI" id="CHEBI:36261"/>
        <dbReference type="ChEBI" id="CHEBI:507393"/>
    </reaction>
    <physiologicalReaction direction="left-to-right" evidence="9">
        <dbReference type="Rhea" id="RHEA:47557"/>
    </physiologicalReaction>
</comment>
<dbReference type="Proteomes" id="UP000886886">
    <property type="component" value="Unassembled WGS sequence"/>
</dbReference>
<dbReference type="Pfam" id="PF02275">
    <property type="entry name" value="CBAH"/>
    <property type="match status" value="1"/>
</dbReference>
<sequence length="325" mass="36314">MCTCITYENGDFYFGRNLDLEYSFGECVVVTPRNYPLSFKKMETSDSHYAMIGMASVMGGYPMYAEAVNEKGLGIAGLNFPGNACYPKESAKRYQSTPYELIPWILGRCASVAEAEELLKETDLLGIPFAPDVPLAPLHFMIADRERVLVAEPVADGLKLYENPFGVLTNNPPFPFHLMNMQQYLNLTAKVPENRFAESMGLKPFGQGMGGIGLPGDASPASRFVRAAFLKWNSRAPKEEKPSVSQFFHILDYVGMVRGMVLTEEGREDITTYSCCVNTRTGVYYYKTYDDHRIQAVALGNENLEGNTLVTYPLAKEEEIRFLNA</sequence>
<evidence type="ECO:0000256" key="9">
    <source>
        <dbReference type="ARBA" id="ARBA00048897"/>
    </source>
</evidence>
<reference evidence="11" key="1">
    <citation type="submission" date="2020-10" db="EMBL/GenBank/DDBJ databases">
        <authorList>
            <person name="Gilroy R."/>
        </authorList>
    </citation>
    <scope>NUCLEOTIDE SEQUENCE</scope>
    <source>
        <strain evidence="11">ChiSjej3B21-11622</strain>
    </source>
</reference>
<keyword evidence="3 11" id="KW-0378">Hydrolase</keyword>
<dbReference type="AlphaFoldDB" id="A0A9D0ZUG1"/>
<organism evidence="11 12">
    <name type="scientific">Candidatus Limivivens merdigallinarum</name>
    <dbReference type="NCBI Taxonomy" id="2840859"/>
    <lineage>
        <taxon>Bacteria</taxon>
        <taxon>Bacillati</taxon>
        <taxon>Bacillota</taxon>
        <taxon>Clostridia</taxon>
        <taxon>Lachnospirales</taxon>
        <taxon>Lachnospiraceae</taxon>
        <taxon>Lachnospiraceae incertae sedis</taxon>
        <taxon>Candidatus Limivivens</taxon>
    </lineage>
</organism>
<name>A0A9D0ZUG1_9FIRM</name>
<evidence type="ECO:0000256" key="4">
    <source>
        <dbReference type="ARBA" id="ARBA00023098"/>
    </source>
</evidence>
<comment type="pathway">
    <text evidence="1">Lipid metabolism; bile acid biosynthesis.</text>
</comment>
<evidence type="ECO:0000256" key="2">
    <source>
        <dbReference type="ARBA" id="ARBA00006625"/>
    </source>
</evidence>
<comment type="caution">
    <text evidence="11">The sequence shown here is derived from an EMBL/GenBank/DDBJ whole genome shotgun (WGS) entry which is preliminary data.</text>
</comment>
<evidence type="ECO:0000256" key="3">
    <source>
        <dbReference type="ARBA" id="ARBA00022801"/>
    </source>
</evidence>
<keyword evidence="4" id="KW-0443">Lipid metabolism</keyword>
<evidence type="ECO:0000256" key="7">
    <source>
        <dbReference type="ARBA" id="ARBA00044806"/>
    </source>
</evidence>
<dbReference type="InterPro" id="IPR029055">
    <property type="entry name" value="Ntn_hydrolases_N"/>
</dbReference>
<dbReference type="NCBIfam" id="NF038245">
    <property type="entry name" value="bile_salt_hydro"/>
    <property type="match status" value="1"/>
</dbReference>
<dbReference type="Gene3D" id="3.60.60.10">
    <property type="entry name" value="Penicillin V Acylase, Chain A"/>
    <property type="match status" value="1"/>
</dbReference>
<dbReference type="CDD" id="cd00542">
    <property type="entry name" value="Ntn_PVA"/>
    <property type="match status" value="1"/>
</dbReference>
<evidence type="ECO:0000313" key="11">
    <source>
        <dbReference type="EMBL" id="HIQ96182.1"/>
    </source>
</evidence>
<accession>A0A9D0ZUG1</accession>
<dbReference type="SUPFAM" id="SSF56235">
    <property type="entry name" value="N-terminal nucleophile aminohydrolases (Ntn hydrolases)"/>
    <property type="match status" value="1"/>
</dbReference>
<feature type="domain" description="Choloylglycine hydrolase/NAAA C-terminal" evidence="10">
    <location>
        <begin position="2"/>
        <end position="312"/>
    </location>
</feature>
<dbReference type="PANTHER" id="PTHR35527">
    <property type="entry name" value="CHOLOYLGLYCINE HYDROLASE"/>
    <property type="match status" value="1"/>
</dbReference>
<evidence type="ECO:0000313" key="12">
    <source>
        <dbReference type="Proteomes" id="UP000886886"/>
    </source>
</evidence>
<gene>
    <name evidence="11" type="ORF">IAB26_06440</name>
</gene>
<evidence type="ECO:0000256" key="1">
    <source>
        <dbReference type="ARBA" id="ARBA00004860"/>
    </source>
</evidence>
<dbReference type="PANTHER" id="PTHR35527:SF2">
    <property type="entry name" value="HYDROLASE"/>
    <property type="match status" value="1"/>
</dbReference>
<evidence type="ECO:0000256" key="6">
    <source>
        <dbReference type="ARBA" id="ARBA00044804"/>
    </source>
</evidence>
<dbReference type="EMBL" id="DVFT01000094">
    <property type="protein sequence ID" value="HIQ96182.1"/>
    <property type="molecule type" value="Genomic_DNA"/>
</dbReference>
<evidence type="ECO:0000256" key="5">
    <source>
        <dbReference type="ARBA" id="ARBA00044769"/>
    </source>
</evidence>
<dbReference type="EC" id="3.5.1.24" evidence="5"/>
<dbReference type="InterPro" id="IPR047711">
    <property type="entry name" value="CBAH"/>
</dbReference>